<dbReference type="AlphaFoldDB" id="A0A6S6VT24"/>
<evidence type="ECO:0000313" key="3">
    <source>
        <dbReference type="Proteomes" id="UP000472372"/>
    </source>
</evidence>
<dbReference type="Proteomes" id="UP000472372">
    <property type="component" value="Chromosome 3"/>
</dbReference>
<sequence length="362" mass="40391">MRIELGAFPASRLFPTPILATTELINAWLRDSAHPETDVEAVFLHSRSSQRRRRPMAYGPSKRPSVDRDEPITPTQSANTPPPPGCQRDRRVREGRTARGATRSPEARNRHEPPLDLQQRKAFHSGAVWWSPCKLREARFRQLVKEKEKEKELLDKIELKEAKENNRIYQLKIKEAARAAREEAKKVRDEAKAVKAAELDAKRRDRDAAKAIQQPQSGKRKASKPAAKQQPKKRRVGGAGGGTLAEVAAPAPHQQPPDAAGPSILRQNIDRQSCRATSIDQYTGKSRDNSYCTWLRSLNFAVVAILVGVRHAIMGITRTDTLPAKPGMAHHESNAINESTRSDARSTQKTTVDYDGILPELA</sequence>
<name>A0A6S6VT24_9PLEO</name>
<proteinExistence type="predicted"/>
<dbReference type="EMBL" id="HG992979">
    <property type="protein sequence ID" value="CAE7021339.1"/>
    <property type="molecule type" value="Genomic_DNA"/>
</dbReference>
<reference evidence="2" key="1">
    <citation type="submission" date="2021-02" db="EMBL/GenBank/DDBJ databases">
        <authorList>
            <person name="Syme A R."/>
            <person name="Syme A R."/>
            <person name="Moolhuijzen P."/>
        </authorList>
    </citation>
    <scope>NUCLEOTIDE SEQUENCE</scope>
    <source>
        <strain evidence="2">W1-1</strain>
    </source>
</reference>
<feature type="region of interest" description="Disordered" evidence="1">
    <location>
        <begin position="43"/>
        <end position="114"/>
    </location>
</feature>
<accession>A0A6S6VT24</accession>
<feature type="region of interest" description="Disordered" evidence="1">
    <location>
        <begin position="333"/>
        <end position="355"/>
    </location>
</feature>
<feature type="compositionally biased region" description="Basic and acidic residues" evidence="1">
    <location>
        <begin position="87"/>
        <end position="97"/>
    </location>
</feature>
<organism evidence="2 3">
    <name type="scientific">Pyrenophora teres f. teres</name>
    <dbReference type="NCBI Taxonomy" id="97479"/>
    <lineage>
        <taxon>Eukaryota</taxon>
        <taxon>Fungi</taxon>
        <taxon>Dikarya</taxon>
        <taxon>Ascomycota</taxon>
        <taxon>Pezizomycotina</taxon>
        <taxon>Dothideomycetes</taxon>
        <taxon>Pleosporomycetidae</taxon>
        <taxon>Pleosporales</taxon>
        <taxon>Pleosporineae</taxon>
        <taxon>Pleosporaceae</taxon>
        <taxon>Pyrenophora</taxon>
    </lineage>
</organism>
<evidence type="ECO:0000256" key="1">
    <source>
        <dbReference type="SAM" id="MobiDB-lite"/>
    </source>
</evidence>
<feature type="compositionally biased region" description="Basic and acidic residues" evidence="1">
    <location>
        <begin position="184"/>
        <end position="209"/>
    </location>
</feature>
<feature type="compositionally biased region" description="Basic and acidic residues" evidence="1">
    <location>
        <begin position="105"/>
        <end position="114"/>
    </location>
</feature>
<gene>
    <name evidence="2" type="ORF">PTTW11_03242</name>
</gene>
<feature type="region of interest" description="Disordered" evidence="1">
    <location>
        <begin position="184"/>
        <end position="263"/>
    </location>
</feature>
<protein>
    <submittedName>
        <fullName evidence="2">Uncharacterized protein</fullName>
    </submittedName>
</protein>
<evidence type="ECO:0000313" key="2">
    <source>
        <dbReference type="EMBL" id="CAE7021339.1"/>
    </source>
</evidence>
<feature type="compositionally biased region" description="Low complexity" evidence="1">
    <location>
        <begin position="248"/>
        <end position="262"/>
    </location>
</feature>